<evidence type="ECO:0000313" key="2">
    <source>
        <dbReference type="Proteomes" id="UP000322997"/>
    </source>
</evidence>
<dbReference type="RefSeq" id="WP_187443117.1">
    <property type="nucleotide sequence ID" value="NZ_JBNILK010000004.1"/>
</dbReference>
<evidence type="ECO:0000313" key="1">
    <source>
        <dbReference type="EMBL" id="TYS53142.1"/>
    </source>
</evidence>
<sequence>MKVFLELVLDIEGSILKKYNTIHCWEDDLPKRVHDWMTEIIWETGFRQTSFVRAMVIEERDISAEVEVIRKNPFSV</sequence>
<dbReference type="AlphaFoldDB" id="A0A5D4RU71"/>
<proteinExistence type="predicted"/>
<gene>
    <name evidence="1" type="ORF">FZC83_15745</name>
</gene>
<accession>A0A5D4RU71</accession>
<dbReference type="EMBL" id="VTEQ01000004">
    <property type="protein sequence ID" value="TYS53142.1"/>
    <property type="molecule type" value="Genomic_DNA"/>
</dbReference>
<reference evidence="1 2" key="1">
    <citation type="submission" date="2019-08" db="EMBL/GenBank/DDBJ databases">
        <title>Bacillus genomes from the desert of Cuatro Cienegas, Coahuila.</title>
        <authorList>
            <person name="Olmedo-Alvarez G."/>
        </authorList>
    </citation>
    <scope>NUCLEOTIDE SEQUENCE [LARGE SCALE GENOMIC DNA]</scope>
    <source>
        <strain evidence="1 2">CH108_3D</strain>
    </source>
</reference>
<name>A0A5D4RU71_9BACI</name>
<dbReference type="Proteomes" id="UP000322997">
    <property type="component" value="Unassembled WGS sequence"/>
</dbReference>
<organism evidence="1 2">
    <name type="scientific">Rossellomorea marisflavi</name>
    <dbReference type="NCBI Taxonomy" id="189381"/>
    <lineage>
        <taxon>Bacteria</taxon>
        <taxon>Bacillati</taxon>
        <taxon>Bacillota</taxon>
        <taxon>Bacilli</taxon>
        <taxon>Bacillales</taxon>
        <taxon>Bacillaceae</taxon>
        <taxon>Rossellomorea</taxon>
    </lineage>
</organism>
<protein>
    <submittedName>
        <fullName evidence="1">Uncharacterized protein</fullName>
    </submittedName>
</protein>
<comment type="caution">
    <text evidence="1">The sequence shown here is derived from an EMBL/GenBank/DDBJ whole genome shotgun (WGS) entry which is preliminary data.</text>
</comment>